<evidence type="ECO:0000313" key="3">
    <source>
        <dbReference type="EMBL" id="CAH3040880.1"/>
    </source>
</evidence>
<keyword evidence="4" id="KW-1185">Reference proteome</keyword>
<dbReference type="SUPFAM" id="SSF54001">
    <property type="entry name" value="Cysteine proteinases"/>
    <property type="match status" value="1"/>
</dbReference>
<feature type="coiled-coil region" evidence="1">
    <location>
        <begin position="439"/>
        <end position="466"/>
    </location>
</feature>
<keyword evidence="1" id="KW-0175">Coiled coil</keyword>
<feature type="region of interest" description="Disordered" evidence="2">
    <location>
        <begin position="155"/>
        <end position="218"/>
    </location>
</feature>
<dbReference type="InterPro" id="IPR038765">
    <property type="entry name" value="Papain-like_cys_pep_sf"/>
</dbReference>
<dbReference type="EMBL" id="CALNXK010000008">
    <property type="protein sequence ID" value="CAH3040880.1"/>
    <property type="molecule type" value="Genomic_DNA"/>
</dbReference>
<proteinExistence type="predicted"/>
<sequence length="1466" mass="165384">MAYETLSLMRVFSPHLNPEKHWYALNSTLCCSKPAAFCSTSSANLFPEEYKLVFLNDLRGEDGAQVSFRWFCSFRSSEKVYVASAFGLLLGILRLKSWSNCQFMKSDYIHCLISVLNARGLQCKVGDSDQNIASLPTQVTAVEALYFTPQVKSSKGCQKVDLPTPPSTPRQSPPNPESPPKFESPPRQIPSDVHPKRKKRTIEEIKVDQDLSPPSKRKKVREVATRIIQDIREVCVYNEETLGTVLAECSKMTGKEGQDVRETVKSVVDAMVAEKGARKAFEKLVSEDAWNERVKCMRVPDWMYLLFKLKSRISDSGWQDLTNLTKLARTGKTSDEPILLIKNNIAALRRAHFSVTRSLMDITALPEEVPGFEVNLENVAVWVIREMRLHGSLPDDITFKLSIDGRPFHGKDQLAFGIVPLDAQYRSSQSAKSVYPLAIANCKENRDDLKKLLHNLNKQKDKLKKMGITVDGKHYRVQFKVTLDYKGLVLLMAKIEDEDFLLGGRGLCVEFCIFCFALRACDCDLGRHEVCLEHFLQTKANIGGFRGLRDDLTCILDEELSSMSLCALHCEMRNTEQLLKSIGLLAYEIGSLEDCNQKLSEYGPANFKADRITVKLRPGQQVAPERNNISFASCSGGTERQMLASLEDIVDKSLPLSKLETHFQDPEAAKLCILNKISFCEARQKYYTEMLESGIFIRDFGTHQEEINLVNSVASGEFARLTKYWKGKQEDMESNFKQLYKPGVPMTKQRKGKNCKRVVHSNKELSSYAGSLTKEFIVEVCSLWKEIAFTIRDSEFKGSEEHLIDIFDIKCKEWGFLLLEMFGTSLGTGDYGHLTVEHVPMLFRRHRSLGQLSNQGFEAAHKLQRQLYTRATSHDASGNASSLDQILSHLYTEMLLNMRLAFREAKQCMTTGELFYYRGCGWKAKRMHWNKEDRQWIHRMDELFTNLFGPDYCEYEYTEKTKHCVVVAGQFPLIKYQHEEWEQTFKNDIPSPVPQQHGRTATKVKRATEHQTRSDIAGTAPQHVNNNAYAAIGSPKAAATPQQHGSSSTATMASVTSAATTAPAVINSTEATPVERSTKQFHRIRATKPPDSAPSNQNLLLRLDRVNLLTRGEIAALVLPRVASISNDDIMLAPDQTEVKDPLSVSLRPSESAVDHALKLFREDSKRKNVGPIDVDSDDDCDDKAIVTLGRLGTFSKESVGVFQTMCTVASMAARVREEQRWFSNDNRSPPGHLDEVRDVLLNSRPKEEIIRQGTCIMDATDFSTLACERYVNGFAIDTICSKFLEDSRPVEIVFLPSFSQAWAMQGASYFSQMVRPFFGHCAVNSAKYILSPLHFDTPQHWGVLCFDTANQTVYFDDGLKLSPPRAGDTIVIVKNMLSGFKWLSNNDIFHEQEWNQPKLALPLPRINMPRQTSTGQGAGSCGIGVILSVRDVIKNQTCPAPFQWVFEEMSSLRKELMALVLQWKK</sequence>
<gene>
    <name evidence="3" type="ORF">PLOB_00045537</name>
</gene>
<reference evidence="3 4" key="1">
    <citation type="submission" date="2022-05" db="EMBL/GenBank/DDBJ databases">
        <authorList>
            <consortium name="Genoscope - CEA"/>
            <person name="William W."/>
        </authorList>
    </citation>
    <scope>NUCLEOTIDE SEQUENCE [LARGE SCALE GENOMIC DNA]</scope>
</reference>
<feature type="region of interest" description="Disordered" evidence="2">
    <location>
        <begin position="1035"/>
        <end position="1054"/>
    </location>
</feature>
<dbReference type="Proteomes" id="UP001159405">
    <property type="component" value="Unassembled WGS sequence"/>
</dbReference>
<dbReference type="Gene3D" id="3.40.395.10">
    <property type="entry name" value="Adenoviral Proteinase, Chain A"/>
    <property type="match status" value="1"/>
</dbReference>
<evidence type="ECO:0008006" key="5">
    <source>
        <dbReference type="Google" id="ProtNLM"/>
    </source>
</evidence>
<comment type="caution">
    <text evidence="3">The sequence shown here is derived from an EMBL/GenBank/DDBJ whole genome shotgun (WGS) entry which is preliminary data.</text>
</comment>
<evidence type="ECO:0000256" key="1">
    <source>
        <dbReference type="SAM" id="Coils"/>
    </source>
</evidence>
<evidence type="ECO:0000256" key="2">
    <source>
        <dbReference type="SAM" id="MobiDB-lite"/>
    </source>
</evidence>
<organism evidence="3 4">
    <name type="scientific">Porites lobata</name>
    <dbReference type="NCBI Taxonomy" id="104759"/>
    <lineage>
        <taxon>Eukaryota</taxon>
        <taxon>Metazoa</taxon>
        <taxon>Cnidaria</taxon>
        <taxon>Anthozoa</taxon>
        <taxon>Hexacorallia</taxon>
        <taxon>Scleractinia</taxon>
        <taxon>Fungiina</taxon>
        <taxon>Poritidae</taxon>
        <taxon>Porites</taxon>
    </lineage>
</organism>
<protein>
    <recommendedName>
        <fullName evidence="5">Ubiquitin-like protease family profile domain-containing protein</fullName>
    </recommendedName>
</protein>
<accession>A0ABN8N3S3</accession>
<feature type="compositionally biased region" description="Pro residues" evidence="2">
    <location>
        <begin position="163"/>
        <end position="183"/>
    </location>
</feature>
<evidence type="ECO:0000313" key="4">
    <source>
        <dbReference type="Proteomes" id="UP001159405"/>
    </source>
</evidence>
<name>A0ABN8N3S3_9CNID</name>